<feature type="compositionally biased region" description="Polar residues" evidence="1">
    <location>
        <begin position="50"/>
        <end position="75"/>
    </location>
</feature>
<dbReference type="InParanoid" id="A0A1Y1Z0G3"/>
<feature type="transmembrane region" description="Helical" evidence="2">
    <location>
        <begin position="318"/>
        <end position="338"/>
    </location>
</feature>
<feature type="region of interest" description="Disordered" evidence="1">
    <location>
        <begin position="1"/>
        <end position="34"/>
    </location>
</feature>
<accession>A0A1Y1Z0G3</accession>
<feature type="region of interest" description="Disordered" evidence="1">
    <location>
        <begin position="208"/>
        <end position="264"/>
    </location>
</feature>
<gene>
    <name evidence="3" type="ORF">K493DRAFT_65013</name>
</gene>
<proteinExistence type="predicted"/>
<protein>
    <submittedName>
        <fullName evidence="3">Uncharacterized protein</fullName>
    </submittedName>
</protein>
<sequence>MSDTPLKRSTRRTTSVRRTVETTTRRTSISVPTGNTSVNIATAFKLSGFSDSTVDPVESSRNSRTSIHNTPVPTKNQEDTATEEELSDKNSATDSQEDEQFETPHSTGLGRRLLASILPKSPMWIRAGTPQRNESQERDSQTNSESESDPETHQSKPLQTRRTRSLGLRRNIEPPNTVNLVAGRYYLRPRANSPSNSPARVPAQIQEHLASSSDDEEWSPKPALYESASQSKGAISRKLEGDFEDNSEEPSSDEYSYSETESEDDYPEVIKVPIWRPIQAAIVGCFAGIGQIIKSILSAIGFLIFMVFWILKEIAVTLYSYTSYIATTLFVAPVRAIASSERVQDLVSMGARGFTTLFRFITKYLGLVLIFAAISGVVWTNLSSRDHEHLLDNIRENLDYHKYIEKLPKINPPKLKLPEISLPDISLPEISLPEISLPDVSLSTFKSYLPSFDVRLTPWLEKQRKAFDEYAPSFKVPSKPQPPKITDGKVVAPQPERSDVDSESFAELQSRLESLEDSLRQLSFVANRLVDQNDDHREAVSSEVTHQANTDKEIESLKDLIGEYVKANENQKITVDSILQAIKENDHKLEGFSLNIGSLRKQVDLAESKMNALDADVANTYIGLEKVKEEVAKLSQLDYYSHQILDTVKHTLPKYLVASKNGETGSVEIAPEFYHYLNSLFVTPAKLESVVQENLVRSKST</sequence>
<dbReference type="AlphaFoldDB" id="A0A1Y1Z0G3"/>
<evidence type="ECO:0000256" key="2">
    <source>
        <dbReference type="SAM" id="Phobius"/>
    </source>
</evidence>
<feature type="region of interest" description="Disordered" evidence="1">
    <location>
        <begin position="475"/>
        <end position="501"/>
    </location>
</feature>
<keyword evidence="2" id="KW-0472">Membrane</keyword>
<dbReference type="EMBL" id="MCFE01000042">
    <property type="protein sequence ID" value="ORY03782.1"/>
    <property type="molecule type" value="Genomic_DNA"/>
</dbReference>
<evidence type="ECO:0000313" key="4">
    <source>
        <dbReference type="Proteomes" id="UP000193498"/>
    </source>
</evidence>
<keyword evidence="2" id="KW-1133">Transmembrane helix</keyword>
<feature type="transmembrane region" description="Helical" evidence="2">
    <location>
        <begin position="358"/>
        <end position="379"/>
    </location>
</feature>
<name>A0A1Y1Z0G3_9FUNG</name>
<evidence type="ECO:0000256" key="1">
    <source>
        <dbReference type="SAM" id="MobiDB-lite"/>
    </source>
</evidence>
<feature type="region of interest" description="Disordered" evidence="1">
    <location>
        <begin position="50"/>
        <end position="175"/>
    </location>
</feature>
<keyword evidence="4" id="KW-1185">Reference proteome</keyword>
<reference evidence="3 4" key="1">
    <citation type="submission" date="2016-07" db="EMBL/GenBank/DDBJ databases">
        <title>Pervasive Adenine N6-methylation of Active Genes in Fungi.</title>
        <authorList>
            <consortium name="DOE Joint Genome Institute"/>
            <person name="Mondo S.J."/>
            <person name="Dannebaum R.O."/>
            <person name="Kuo R.C."/>
            <person name="Labutti K."/>
            <person name="Haridas S."/>
            <person name="Kuo A."/>
            <person name="Salamov A."/>
            <person name="Ahrendt S.R."/>
            <person name="Lipzen A."/>
            <person name="Sullivan W."/>
            <person name="Andreopoulos W.B."/>
            <person name="Clum A."/>
            <person name="Lindquist E."/>
            <person name="Daum C."/>
            <person name="Ramamoorthy G.K."/>
            <person name="Gryganskyi A."/>
            <person name="Culley D."/>
            <person name="Magnuson J.K."/>
            <person name="James T.Y."/>
            <person name="O'Malley M.A."/>
            <person name="Stajich J.E."/>
            <person name="Spatafora J.W."/>
            <person name="Visel A."/>
            <person name="Grigoriev I.V."/>
        </authorList>
    </citation>
    <scope>NUCLEOTIDE SEQUENCE [LARGE SCALE GENOMIC DNA]</scope>
    <source>
        <strain evidence="3 4">CBS 931.73</strain>
    </source>
</reference>
<keyword evidence="2" id="KW-0812">Transmembrane</keyword>
<dbReference type="Proteomes" id="UP000193498">
    <property type="component" value="Unassembled WGS sequence"/>
</dbReference>
<feature type="compositionally biased region" description="Acidic residues" evidence="1">
    <location>
        <begin position="242"/>
        <end position="252"/>
    </location>
</feature>
<feature type="transmembrane region" description="Helical" evidence="2">
    <location>
        <begin position="292"/>
        <end position="311"/>
    </location>
</feature>
<comment type="caution">
    <text evidence="3">The sequence shown here is derived from an EMBL/GenBank/DDBJ whole genome shotgun (WGS) entry which is preliminary data.</text>
</comment>
<organism evidence="3 4">
    <name type="scientific">Basidiobolus meristosporus CBS 931.73</name>
    <dbReference type="NCBI Taxonomy" id="1314790"/>
    <lineage>
        <taxon>Eukaryota</taxon>
        <taxon>Fungi</taxon>
        <taxon>Fungi incertae sedis</taxon>
        <taxon>Zoopagomycota</taxon>
        <taxon>Entomophthoromycotina</taxon>
        <taxon>Basidiobolomycetes</taxon>
        <taxon>Basidiobolales</taxon>
        <taxon>Basidiobolaceae</taxon>
        <taxon>Basidiobolus</taxon>
    </lineage>
</organism>
<evidence type="ECO:0000313" key="3">
    <source>
        <dbReference type="EMBL" id="ORY03782.1"/>
    </source>
</evidence>